<proteinExistence type="predicted"/>
<dbReference type="AlphaFoldDB" id="A0A1D1ZPJ5"/>
<feature type="region of interest" description="Disordered" evidence="1">
    <location>
        <begin position="1"/>
        <end position="20"/>
    </location>
</feature>
<evidence type="ECO:0000313" key="2">
    <source>
        <dbReference type="EMBL" id="JAT68912.1"/>
    </source>
</evidence>
<reference evidence="2" key="1">
    <citation type="submission" date="2015-08" db="EMBL/GenBank/DDBJ databases">
        <authorList>
            <person name="Babu N.S."/>
            <person name="Beckwith C.J."/>
            <person name="Beseler K.G."/>
            <person name="Brison A."/>
            <person name="Carone J.V."/>
            <person name="Caskin T.P."/>
            <person name="Diamond M."/>
            <person name="Durham M.E."/>
            <person name="Foxe J.M."/>
            <person name="Go M."/>
            <person name="Henderson B.A."/>
            <person name="Jones I.B."/>
            <person name="McGettigan J.A."/>
            <person name="Micheletti S.J."/>
            <person name="Nasrallah M.E."/>
            <person name="Ortiz D."/>
            <person name="Piller C.R."/>
            <person name="Privatt S.R."/>
            <person name="Schneider S.L."/>
            <person name="Sharp S."/>
            <person name="Smith T.C."/>
            <person name="Stanton J.D."/>
            <person name="Ullery H.E."/>
            <person name="Wilson R.J."/>
            <person name="Serrano M.G."/>
            <person name="Buck G."/>
            <person name="Lee V."/>
            <person name="Wang Y."/>
            <person name="Carvalho R."/>
            <person name="Voegtly L."/>
            <person name="Shi R."/>
            <person name="Duckworth R."/>
            <person name="Johnson A."/>
            <person name="Loviza R."/>
            <person name="Walstead R."/>
            <person name="Shah Z."/>
            <person name="Kiflezghi M."/>
            <person name="Wade K."/>
            <person name="Ball S.L."/>
            <person name="Bradley K.W."/>
            <person name="Asai D.J."/>
            <person name="Bowman C.A."/>
            <person name="Russell D.A."/>
            <person name="Pope W.H."/>
            <person name="Jacobs-Sera D."/>
            <person name="Hendrix R.W."/>
            <person name="Hatfull G.F."/>
        </authorList>
    </citation>
    <scope>NUCLEOTIDE SEQUENCE</scope>
</reference>
<dbReference type="EMBL" id="GDKF01009710">
    <property type="protein sequence ID" value="JAT68912.1"/>
    <property type="molecule type" value="Transcribed_RNA"/>
</dbReference>
<feature type="non-terminal residue" evidence="2">
    <location>
        <position position="1"/>
    </location>
</feature>
<feature type="region of interest" description="Disordered" evidence="1">
    <location>
        <begin position="61"/>
        <end position="93"/>
    </location>
</feature>
<evidence type="ECO:0000256" key="1">
    <source>
        <dbReference type="SAM" id="MobiDB-lite"/>
    </source>
</evidence>
<accession>A0A1D1ZPJ5</accession>
<gene>
    <name evidence="2" type="ORF">g.60331</name>
</gene>
<protein>
    <submittedName>
        <fullName evidence="2">Uncharacterized protein</fullName>
    </submittedName>
</protein>
<organism evidence="2">
    <name type="scientific">Auxenochlorella protothecoides</name>
    <name type="common">Green microalga</name>
    <name type="synonym">Chlorella protothecoides</name>
    <dbReference type="NCBI Taxonomy" id="3075"/>
    <lineage>
        <taxon>Eukaryota</taxon>
        <taxon>Viridiplantae</taxon>
        <taxon>Chlorophyta</taxon>
        <taxon>core chlorophytes</taxon>
        <taxon>Trebouxiophyceae</taxon>
        <taxon>Chlorellales</taxon>
        <taxon>Chlorellaceae</taxon>
        <taxon>Auxenochlorella</taxon>
    </lineage>
</organism>
<name>A0A1D1ZPJ5_AUXPR</name>
<feature type="compositionally biased region" description="Basic and acidic residues" evidence="1">
    <location>
        <begin position="67"/>
        <end position="77"/>
    </location>
</feature>
<sequence>GAGGDLVHSRARWEWREEERSSARGRFAGKATRGHAMELLLTPPPQYWMLFGSPLALAVCPSSQPTRRREPQPHDPTPRCSSRSSWQGAQQGVGSVPGVQAWIEARTQQQLQPSPFLYQAGYGGG</sequence>
<feature type="compositionally biased region" description="Polar residues" evidence="1">
    <location>
        <begin position="79"/>
        <end position="93"/>
    </location>
</feature>
<feature type="compositionally biased region" description="Basic and acidic residues" evidence="1">
    <location>
        <begin position="7"/>
        <end position="20"/>
    </location>
</feature>